<dbReference type="EMBL" id="VSSQ01009169">
    <property type="protein sequence ID" value="MPM40897.1"/>
    <property type="molecule type" value="Genomic_DNA"/>
</dbReference>
<dbReference type="SUPFAM" id="SSF55874">
    <property type="entry name" value="ATPase domain of HSP90 chaperone/DNA topoisomerase II/histidine kinase"/>
    <property type="match status" value="1"/>
</dbReference>
<sequence length="226" mass="24545">MIQGYADLLKGDMLTDPEVRAEYLGRISDKVMYLNELLGQLLLEARAEAGIPSLRLERFDLCTLARQTAAEISPAARMMDISVSVTCAEEQIPVTADQSLLRKVIYNILGNSLKYMNRSGSINITVSRADEQALLIFKDDGLGMDAQEAEHVFELSYQGSNKKSGDGFGLYYAKSGIQAHGGAIQAKSAPGQGMGIYITLPAMGPAQQEPEPEPEGLRESLEIIST</sequence>
<evidence type="ECO:0000256" key="3">
    <source>
        <dbReference type="ARBA" id="ARBA00022679"/>
    </source>
</evidence>
<dbReference type="InterPro" id="IPR005467">
    <property type="entry name" value="His_kinase_dom"/>
</dbReference>
<dbReference type="PANTHER" id="PTHR43711">
    <property type="entry name" value="TWO-COMPONENT HISTIDINE KINASE"/>
    <property type="match status" value="1"/>
</dbReference>
<dbReference type="PRINTS" id="PR00344">
    <property type="entry name" value="BCTRLSENSOR"/>
</dbReference>
<dbReference type="Pfam" id="PF02518">
    <property type="entry name" value="HATPase_c"/>
    <property type="match status" value="1"/>
</dbReference>
<evidence type="ECO:0000256" key="1">
    <source>
        <dbReference type="ARBA" id="ARBA00000085"/>
    </source>
</evidence>
<feature type="region of interest" description="Disordered" evidence="6">
    <location>
        <begin position="204"/>
        <end position="226"/>
    </location>
</feature>
<evidence type="ECO:0000313" key="8">
    <source>
        <dbReference type="EMBL" id="MPM40897.1"/>
    </source>
</evidence>
<dbReference type="InterPro" id="IPR003594">
    <property type="entry name" value="HATPase_dom"/>
</dbReference>
<dbReference type="InterPro" id="IPR050736">
    <property type="entry name" value="Sensor_HK_Regulatory"/>
</dbReference>
<proteinExistence type="predicted"/>
<dbReference type="PROSITE" id="PS50109">
    <property type="entry name" value="HIS_KIN"/>
    <property type="match status" value="1"/>
</dbReference>
<keyword evidence="4" id="KW-0418">Kinase</keyword>
<reference evidence="8" key="1">
    <citation type="submission" date="2019-08" db="EMBL/GenBank/DDBJ databases">
        <authorList>
            <person name="Kucharzyk K."/>
            <person name="Murdoch R.W."/>
            <person name="Higgins S."/>
            <person name="Loffler F."/>
        </authorList>
    </citation>
    <scope>NUCLEOTIDE SEQUENCE</scope>
</reference>
<dbReference type="GO" id="GO:0004673">
    <property type="term" value="F:protein histidine kinase activity"/>
    <property type="evidence" value="ECO:0007669"/>
    <property type="project" value="UniProtKB-EC"/>
</dbReference>
<dbReference type="AlphaFoldDB" id="A0A644ZJI4"/>
<feature type="domain" description="Histidine kinase" evidence="7">
    <location>
        <begin position="1"/>
        <end position="204"/>
    </location>
</feature>
<dbReference type="Gene3D" id="1.10.287.130">
    <property type="match status" value="1"/>
</dbReference>
<dbReference type="Gene3D" id="3.30.565.10">
    <property type="entry name" value="Histidine kinase-like ATPase, C-terminal domain"/>
    <property type="match status" value="1"/>
</dbReference>
<dbReference type="InterPro" id="IPR036890">
    <property type="entry name" value="HATPase_C_sf"/>
</dbReference>
<comment type="catalytic activity">
    <reaction evidence="1">
        <text>ATP + protein L-histidine = ADP + protein N-phospho-L-histidine.</text>
        <dbReference type="EC" id="2.7.13.3"/>
    </reaction>
</comment>
<evidence type="ECO:0000256" key="5">
    <source>
        <dbReference type="ARBA" id="ARBA00023012"/>
    </source>
</evidence>
<protein>
    <recommendedName>
        <fullName evidence="2">histidine kinase</fullName>
        <ecNumber evidence="2">2.7.13.3</ecNumber>
    </recommendedName>
</protein>
<name>A0A644ZJI4_9ZZZZ</name>
<feature type="compositionally biased region" description="Basic and acidic residues" evidence="6">
    <location>
        <begin position="215"/>
        <end position="226"/>
    </location>
</feature>
<evidence type="ECO:0000256" key="2">
    <source>
        <dbReference type="ARBA" id="ARBA00012438"/>
    </source>
</evidence>
<dbReference type="InterPro" id="IPR004358">
    <property type="entry name" value="Sig_transdc_His_kin-like_C"/>
</dbReference>
<accession>A0A644ZJI4</accession>
<evidence type="ECO:0000256" key="4">
    <source>
        <dbReference type="ARBA" id="ARBA00022777"/>
    </source>
</evidence>
<dbReference type="EC" id="2.7.13.3" evidence="2"/>
<gene>
    <name evidence="8" type="primary">kinB_5</name>
    <name evidence="8" type="ORF">SDC9_87546</name>
</gene>
<dbReference type="SMART" id="SM00387">
    <property type="entry name" value="HATPase_c"/>
    <property type="match status" value="1"/>
</dbReference>
<evidence type="ECO:0000259" key="7">
    <source>
        <dbReference type="PROSITE" id="PS50109"/>
    </source>
</evidence>
<dbReference type="GO" id="GO:0000160">
    <property type="term" value="P:phosphorelay signal transduction system"/>
    <property type="evidence" value="ECO:0007669"/>
    <property type="project" value="UniProtKB-KW"/>
</dbReference>
<evidence type="ECO:0000256" key="6">
    <source>
        <dbReference type="SAM" id="MobiDB-lite"/>
    </source>
</evidence>
<organism evidence="8">
    <name type="scientific">bioreactor metagenome</name>
    <dbReference type="NCBI Taxonomy" id="1076179"/>
    <lineage>
        <taxon>unclassified sequences</taxon>
        <taxon>metagenomes</taxon>
        <taxon>ecological metagenomes</taxon>
    </lineage>
</organism>
<keyword evidence="3 8" id="KW-0808">Transferase</keyword>
<dbReference type="PANTHER" id="PTHR43711:SF1">
    <property type="entry name" value="HISTIDINE KINASE 1"/>
    <property type="match status" value="1"/>
</dbReference>
<comment type="caution">
    <text evidence="8">The sequence shown here is derived from an EMBL/GenBank/DDBJ whole genome shotgun (WGS) entry which is preliminary data.</text>
</comment>
<keyword evidence="5" id="KW-0902">Two-component regulatory system</keyword>